<evidence type="ECO:0000256" key="2">
    <source>
        <dbReference type="SAM" id="Phobius"/>
    </source>
</evidence>
<keyword evidence="2" id="KW-0812">Transmembrane</keyword>
<keyword evidence="5" id="KW-1185">Reference proteome</keyword>
<evidence type="ECO:0000256" key="1">
    <source>
        <dbReference type="SAM" id="Coils"/>
    </source>
</evidence>
<organism evidence="4 5">
    <name type="scientific">Cylindrospermum stagnale PCC 7417</name>
    <dbReference type="NCBI Taxonomy" id="56107"/>
    <lineage>
        <taxon>Bacteria</taxon>
        <taxon>Bacillati</taxon>
        <taxon>Cyanobacteriota</taxon>
        <taxon>Cyanophyceae</taxon>
        <taxon>Nostocales</taxon>
        <taxon>Nostocaceae</taxon>
        <taxon>Cylindrospermum</taxon>
    </lineage>
</organism>
<dbReference type="KEGG" id="csg:Cylst_5791"/>
<accession>K9X5M4</accession>
<name>K9X5M4_9NOST</name>
<evidence type="ECO:0000313" key="5">
    <source>
        <dbReference type="Proteomes" id="UP000010475"/>
    </source>
</evidence>
<proteinExistence type="predicted"/>
<keyword evidence="1" id="KW-0175">Coiled coil</keyword>
<dbReference type="Gene3D" id="1.20.5.340">
    <property type="match status" value="1"/>
</dbReference>
<feature type="coiled-coil region" evidence="1">
    <location>
        <begin position="271"/>
        <end position="298"/>
    </location>
</feature>
<dbReference type="AlphaFoldDB" id="K9X5M4"/>
<keyword evidence="2" id="KW-0472">Membrane</keyword>
<protein>
    <recommendedName>
        <fullName evidence="3">TerB-C domain-containing protein</fullName>
    </recommendedName>
</protein>
<evidence type="ECO:0000313" key="4">
    <source>
        <dbReference type="EMBL" id="AFZ27783.1"/>
    </source>
</evidence>
<dbReference type="Proteomes" id="UP000010475">
    <property type="component" value="Chromosome"/>
</dbReference>
<feature type="transmembrane region" description="Helical" evidence="2">
    <location>
        <begin position="53"/>
        <end position="70"/>
    </location>
</feature>
<dbReference type="STRING" id="56107.Cylst_5791"/>
<dbReference type="PATRIC" id="fig|56107.3.peg.6366"/>
<dbReference type="EMBL" id="CP003642">
    <property type="protein sequence ID" value="AFZ27783.1"/>
    <property type="molecule type" value="Genomic_DNA"/>
</dbReference>
<dbReference type="HOGENOM" id="CLU_625048_0_0_3"/>
<feature type="transmembrane region" description="Helical" evidence="2">
    <location>
        <begin position="28"/>
        <end position="47"/>
    </location>
</feature>
<reference evidence="4 5" key="1">
    <citation type="submission" date="2012-06" db="EMBL/GenBank/DDBJ databases">
        <title>Finished chromosome of genome of Cylindrospermum stagnale PCC 7417.</title>
        <authorList>
            <consortium name="US DOE Joint Genome Institute"/>
            <person name="Gugger M."/>
            <person name="Coursin T."/>
            <person name="Rippka R."/>
            <person name="Tandeau De Marsac N."/>
            <person name="Huntemann M."/>
            <person name="Wei C.-L."/>
            <person name="Han J."/>
            <person name="Detter J.C."/>
            <person name="Han C."/>
            <person name="Tapia R."/>
            <person name="Chen A."/>
            <person name="Kyrpides N."/>
            <person name="Mavromatis K."/>
            <person name="Markowitz V."/>
            <person name="Szeto E."/>
            <person name="Ivanova N."/>
            <person name="Pagani I."/>
            <person name="Pati A."/>
            <person name="Goodwin L."/>
            <person name="Nordberg H.P."/>
            <person name="Cantor M.N."/>
            <person name="Hua S.X."/>
            <person name="Woyke T."/>
            <person name="Kerfeld C.A."/>
        </authorList>
    </citation>
    <scope>NUCLEOTIDE SEQUENCE [LARGE SCALE GENOMIC DNA]</scope>
    <source>
        <strain evidence="4 5">PCC 7417</strain>
    </source>
</reference>
<gene>
    <name evidence="4" type="ORF">Cylst_5791</name>
</gene>
<evidence type="ECO:0000259" key="3">
    <source>
        <dbReference type="Pfam" id="PF15615"/>
    </source>
</evidence>
<feature type="coiled-coil region" evidence="1">
    <location>
        <begin position="89"/>
        <end position="242"/>
    </location>
</feature>
<dbReference type="InterPro" id="IPR028932">
    <property type="entry name" value="TerB-C"/>
</dbReference>
<keyword evidence="2" id="KW-1133">Transmembrane helix</keyword>
<dbReference type="eggNOG" id="COG1196">
    <property type="taxonomic scope" value="Bacteria"/>
</dbReference>
<sequence>MALKTTYSDNFTTLKTSNMQSAIVSNRLILGIAAFSVSFGLSLVPNWDFTKAFLTGIITVLATYAAALFVDKRRRNYEMLVLGSLSKRIKELEGLKSRIFREINQIEQHNNLLYAESKQLQNQIAECRNQRDSLHRELSNFSGQKKQFDSEINSLKTEVNSLGKNKAELSNSVSILTSEKRRLELNCHTSRSEITQLQMQIDELQQEKQEVESNLTLLGRLKPQLEEKLYELRIEIQDLETETIKQNQLLTATKAEKESIETTLNLIHTQIAGQQAELKQIQGQVGLLQDERDLLQSQVWELLQQMETLNPEELLDAAQEDNIELFPFAELLETLEPINTQVDTSKNLPEEWTNFLENLPGYELQILKAIVEQENPKATIKQIAEANITMPNLLIDGINERANNTIGELIIETGAEIPEVYQEHINNVKKMIAMYDDLMDRYATPN</sequence>
<feature type="domain" description="TerB-C" evidence="3">
    <location>
        <begin position="274"/>
        <end position="428"/>
    </location>
</feature>
<dbReference type="Pfam" id="PF15615">
    <property type="entry name" value="TerB_C"/>
    <property type="match status" value="1"/>
</dbReference>